<accession>A0AAX4IIK4</accession>
<gene>
    <name evidence="2" type="ORF">CDEST_08327</name>
</gene>
<dbReference type="Pfam" id="PF20150">
    <property type="entry name" value="2EXR"/>
    <property type="match status" value="1"/>
</dbReference>
<dbReference type="Proteomes" id="UP001322277">
    <property type="component" value="Chromosome 5"/>
</dbReference>
<feature type="domain" description="2EXR" evidence="1">
    <location>
        <begin position="9"/>
        <end position="78"/>
    </location>
</feature>
<dbReference type="InterPro" id="IPR045518">
    <property type="entry name" value="2EXR"/>
</dbReference>
<proteinExistence type="predicted"/>
<dbReference type="RefSeq" id="XP_062780537.1">
    <property type="nucleotide sequence ID" value="XM_062924486.1"/>
</dbReference>
<reference evidence="3" key="1">
    <citation type="journal article" date="2023" name="bioRxiv">
        <title>Complete genome of the Medicago anthracnose fungus, Colletotrichum destructivum, reveals a mini-chromosome-like region within a core chromosome.</title>
        <authorList>
            <person name="Lapalu N."/>
            <person name="Simon A."/>
            <person name="Lu A."/>
            <person name="Plaumann P.-L."/>
            <person name="Amselem J."/>
            <person name="Pigne S."/>
            <person name="Auger A."/>
            <person name="Koch C."/>
            <person name="Dallery J.-F."/>
            <person name="O'Connell R.J."/>
        </authorList>
    </citation>
    <scope>NUCLEOTIDE SEQUENCE [LARGE SCALE GENOMIC DNA]</scope>
    <source>
        <strain evidence="3">CBS 520.97</strain>
    </source>
</reference>
<keyword evidence="3" id="KW-1185">Reference proteome</keyword>
<evidence type="ECO:0000259" key="1">
    <source>
        <dbReference type="Pfam" id="PF20150"/>
    </source>
</evidence>
<sequence length="340" mass="39565">MDTEIATTFKYFPSLPLKVRARIWEMAFDSRVLGPGLLRYKLAQAKLASKESWAESLRQPSMSIRGKTIHFNPETDTIIFSCTEEYMPPADDPRLQLHYFHNYRLYVTRNNPLGPNNSNAVLKRPLLPHPIVPHPKIRTAMILTGLDGSHNRLDWNGIDKWEPHATSPSNLVEMEGRYPITELPGTLFTNFPDLETLWRAGSYPWAFFRMDSATTYGVLRPMCVEFRYFVQSNQVMIREMTRSDKRDFWSIQMSSVRGGIHQPHTYRMVACIRIVRGKTMTPADTRDGWRVVLTAEEEETQRWRNRFQSPEPQPSQRLTAAFPDRILWRLFGGEVARYVL</sequence>
<organism evidence="2 3">
    <name type="scientific">Colletotrichum destructivum</name>
    <dbReference type="NCBI Taxonomy" id="34406"/>
    <lineage>
        <taxon>Eukaryota</taxon>
        <taxon>Fungi</taxon>
        <taxon>Dikarya</taxon>
        <taxon>Ascomycota</taxon>
        <taxon>Pezizomycotina</taxon>
        <taxon>Sordariomycetes</taxon>
        <taxon>Hypocreomycetidae</taxon>
        <taxon>Glomerellales</taxon>
        <taxon>Glomerellaceae</taxon>
        <taxon>Colletotrichum</taxon>
        <taxon>Colletotrichum destructivum species complex</taxon>
    </lineage>
</organism>
<protein>
    <recommendedName>
        <fullName evidence="1">2EXR domain-containing protein</fullName>
    </recommendedName>
</protein>
<evidence type="ECO:0000313" key="2">
    <source>
        <dbReference type="EMBL" id="WQF83313.1"/>
    </source>
</evidence>
<dbReference type="KEGG" id="cdet:87944830"/>
<dbReference type="EMBL" id="CP137309">
    <property type="protein sequence ID" value="WQF83313.1"/>
    <property type="molecule type" value="Genomic_DNA"/>
</dbReference>
<dbReference type="AlphaFoldDB" id="A0AAX4IIK4"/>
<dbReference type="GeneID" id="87944830"/>
<name>A0AAX4IIK4_9PEZI</name>
<evidence type="ECO:0000313" key="3">
    <source>
        <dbReference type="Proteomes" id="UP001322277"/>
    </source>
</evidence>